<keyword evidence="3" id="KW-1185">Reference proteome</keyword>
<evidence type="ECO:0000313" key="2">
    <source>
        <dbReference type="EMBL" id="OWK47258.1"/>
    </source>
</evidence>
<proteinExistence type="predicted"/>
<feature type="compositionally biased region" description="Basic and acidic residues" evidence="1">
    <location>
        <begin position="97"/>
        <end position="117"/>
    </location>
</feature>
<dbReference type="EMBL" id="NIDE01000001">
    <property type="protein sequence ID" value="OWK47258.1"/>
    <property type="molecule type" value="Genomic_DNA"/>
</dbReference>
<comment type="caution">
    <text evidence="2">The sequence shown here is derived from an EMBL/GenBank/DDBJ whole genome shotgun (WGS) entry which is preliminary data.</text>
</comment>
<evidence type="ECO:0000313" key="3">
    <source>
        <dbReference type="Proteomes" id="UP000214646"/>
    </source>
</evidence>
<dbReference type="Proteomes" id="UP000214646">
    <property type="component" value="Unassembled WGS sequence"/>
</dbReference>
<protein>
    <submittedName>
        <fullName evidence="2">Uncharacterized protein</fullName>
    </submittedName>
</protein>
<accession>A0A225E929</accession>
<dbReference type="AlphaFoldDB" id="A0A225E929"/>
<name>A0A225E929_9BACT</name>
<reference evidence="3" key="1">
    <citation type="submission" date="2017-06" db="EMBL/GenBank/DDBJ databases">
        <title>Genome analysis of Fimbriiglobus ruber SP5, the first member of the order Planctomycetales with confirmed chitinolytic capability.</title>
        <authorList>
            <person name="Ravin N.V."/>
            <person name="Rakitin A.L."/>
            <person name="Ivanova A.A."/>
            <person name="Beletsky A.V."/>
            <person name="Kulichevskaya I.S."/>
            <person name="Mardanov A.V."/>
            <person name="Dedysh S.N."/>
        </authorList>
    </citation>
    <scope>NUCLEOTIDE SEQUENCE [LARGE SCALE GENOMIC DNA]</scope>
    <source>
        <strain evidence="3">SP5</strain>
    </source>
</reference>
<evidence type="ECO:0000256" key="1">
    <source>
        <dbReference type="SAM" id="MobiDB-lite"/>
    </source>
</evidence>
<organism evidence="2 3">
    <name type="scientific">Fimbriiglobus ruber</name>
    <dbReference type="NCBI Taxonomy" id="1908690"/>
    <lineage>
        <taxon>Bacteria</taxon>
        <taxon>Pseudomonadati</taxon>
        <taxon>Planctomycetota</taxon>
        <taxon>Planctomycetia</taxon>
        <taxon>Gemmatales</taxon>
        <taxon>Gemmataceae</taxon>
        <taxon>Fimbriiglobus</taxon>
    </lineage>
</organism>
<sequence length="139" mass="15579">MATGLSALVIGLVVSHLAAYDVGHEHGKVETRQETFFLVTNTMYAAESVGDLGILVRALRAAVKDRNAYRPQDLEYLRTQAKSIANDMETRIIPAIRADEAQERQRESARTEEGEKQRIEVARKLASEALELDRLLEKN</sequence>
<feature type="region of interest" description="Disordered" evidence="1">
    <location>
        <begin position="96"/>
        <end position="117"/>
    </location>
</feature>
<gene>
    <name evidence="2" type="ORF">FRUB_00957</name>
</gene>